<dbReference type="OrthoDB" id="242013at2"/>
<dbReference type="InterPro" id="IPR018391">
    <property type="entry name" value="PQQ_b-propeller_rpt"/>
</dbReference>
<dbReference type="SMART" id="SM00564">
    <property type="entry name" value="PQQ"/>
    <property type="match status" value="6"/>
</dbReference>
<gene>
    <name evidence="4" type="ORF">Pla110_31720</name>
</gene>
<accession>A0A518CQD6</accession>
<dbReference type="InterPro" id="IPR011047">
    <property type="entry name" value="Quinoprotein_ADH-like_sf"/>
</dbReference>
<dbReference type="PANTHER" id="PTHR34512">
    <property type="entry name" value="CELL SURFACE PROTEIN"/>
    <property type="match status" value="1"/>
</dbReference>
<reference evidence="4 5" key="1">
    <citation type="submission" date="2019-02" db="EMBL/GenBank/DDBJ databases">
        <title>Deep-cultivation of Planctomycetes and their phenomic and genomic characterization uncovers novel biology.</title>
        <authorList>
            <person name="Wiegand S."/>
            <person name="Jogler M."/>
            <person name="Boedeker C."/>
            <person name="Pinto D."/>
            <person name="Vollmers J."/>
            <person name="Rivas-Marin E."/>
            <person name="Kohn T."/>
            <person name="Peeters S.H."/>
            <person name="Heuer A."/>
            <person name="Rast P."/>
            <person name="Oberbeckmann S."/>
            <person name="Bunk B."/>
            <person name="Jeske O."/>
            <person name="Meyerdierks A."/>
            <person name="Storesund J.E."/>
            <person name="Kallscheuer N."/>
            <person name="Luecker S."/>
            <person name="Lage O.M."/>
            <person name="Pohl T."/>
            <person name="Merkel B.J."/>
            <person name="Hornburger P."/>
            <person name="Mueller R.-W."/>
            <person name="Bruemmer F."/>
            <person name="Labrenz M."/>
            <person name="Spormann A.M."/>
            <person name="Op den Camp H."/>
            <person name="Overmann J."/>
            <person name="Amann R."/>
            <person name="Jetten M.S.M."/>
            <person name="Mascher T."/>
            <person name="Medema M.H."/>
            <person name="Devos D.P."/>
            <person name="Kaster A.-K."/>
            <person name="Ovreas L."/>
            <person name="Rohde M."/>
            <person name="Galperin M.Y."/>
            <person name="Jogler C."/>
        </authorList>
    </citation>
    <scope>NUCLEOTIDE SEQUENCE [LARGE SCALE GENOMIC DNA]</scope>
    <source>
        <strain evidence="4 5">Pla110</strain>
    </source>
</reference>
<dbReference type="EMBL" id="CP036281">
    <property type="protein sequence ID" value="QDU81431.1"/>
    <property type="molecule type" value="Genomic_DNA"/>
</dbReference>
<dbReference type="Proteomes" id="UP000317178">
    <property type="component" value="Chromosome"/>
</dbReference>
<feature type="chain" id="PRO_5021841045" evidence="2">
    <location>
        <begin position="38"/>
        <end position="1567"/>
    </location>
</feature>
<feature type="signal peptide" evidence="2">
    <location>
        <begin position="1"/>
        <end position="37"/>
    </location>
</feature>
<evidence type="ECO:0000256" key="1">
    <source>
        <dbReference type="SAM" id="MobiDB-lite"/>
    </source>
</evidence>
<keyword evidence="2" id="KW-0732">Signal</keyword>
<feature type="region of interest" description="Disordered" evidence="1">
    <location>
        <begin position="40"/>
        <end position="60"/>
    </location>
</feature>
<evidence type="ECO:0000256" key="2">
    <source>
        <dbReference type="SAM" id="SignalP"/>
    </source>
</evidence>
<dbReference type="KEGG" id="plon:Pla110_31720"/>
<proteinExistence type="predicted"/>
<protein>
    <submittedName>
        <fullName evidence="4">Outer membrane biogenesis protein BamB</fullName>
    </submittedName>
</protein>
<evidence type="ECO:0000313" key="4">
    <source>
        <dbReference type="EMBL" id="QDU81431.1"/>
    </source>
</evidence>
<name>A0A518CQD6_9PLAN</name>
<dbReference type="Pfam" id="PF13360">
    <property type="entry name" value="PQQ_2"/>
    <property type="match status" value="3"/>
</dbReference>
<sequence length="1567" mass="178786" precursor="true">MNVPGWSGRILTKLSRPHPMLVWLSLLCWMSPQSLFADPGGLQERLHPPPDEPIASSDHPSLESFQNRQALLPLLYRDRHQEAVYHEISRAFEAGRTVEALQLLQQLFDSDEDSFYWPSTSPAPVSIRYASRSLFFQQSPDVWQLYEQLNASTANALLEDAQGQQDKTCYHDLIHRFPFTSAGREARRHLIYYALDRHRFHEAHHHLNQLFHSKIHQEALHESDHHLHRFLKHQIQPDSWNESIAQDYELRTAMVEGNNEIGYPILQVSQSDTEENYFATVAHGKRRTHWQEVTPPYLREVWSASHMNSSRKLLDQTMQFWEEEQASELKPAAVGWKPVVVGETVYVRNYDEVTAFDLHSGSMLWRYPCQSQFSPLLESFRPHSRLHSRTQFSQLTSELNLEELLVGNNLLGTLTHDSERLYLIDEVELEALKAPVPAGIITHADNPHDNSEARRRSNRLIALPLSQTETLQSLPVKPEWSVGGILELENTRLNNALSGHFILGPPLVDGGTLFVLSEFEQQINLSALNAENGKLLWTQGIGWVEFMIDQDVFRSHRSATPILAHNLLLCPCQTGMLVAVDRSSGTLRWVYDYRELNESQRHRHWSRRRNSQRGHLGFDDQPVVQGDRVLYLPHQSENLHCLDLNTGRVVWKEVRKDADYIATSDHNLAFVVGRKSCRGLSLRNGSEVWSARLGTPSGTGTRAGHVYLLPLQSGRIASINIQTGDYSGLSHLHTRVESDLVQLVNQEAVSETSYATTNYYEEGFSPGWTPGNLIACQDYILSAGPRGITLFPQSGSELYRNPVHADRTIEMSSGDEKIRETSVTDAFLRQAELNLILDRLEEAQQYLERCLETKDSLITEQRYMAEHLLQEVLYARLRSEPASRDLHFTKLQSFVHGDLEQGRLLMEEAEFQLANGNHQTAWQRVVDLSTYDLNLPLNDTTDATWKVTPRSWIPLMRERLISTGGNDFLHLLEVQCERYLDDALNEELSEKNEGKLEIFLTLFGEGEPAAVAKLKLAARYREEGKYHLAEQLWMSVRETRFPRLASIASQNLITLWRQFGMYQLAANEIESSGLSSHYAATHYNGTEIDSMLQLCLKQSQRPDEKIAHVRISERRWSDEGTDMQGYRIALHPTATQDFTLLTKGSGHTGKLTLLDRLSGQILDDVDVPTGTLSNQLSRHQLSGTQLCLGGSNTAIGLSLLTRKPVWEVSPVTNLRTESLSVFTINSNFTVLRNRHQMAVVDTATGNVLWQRDKISPAGNRINTGQAGVMGDNQSLIMFEDHLNYTVFDIRTGDERRQGQFAFDPSERHYIFGRKIFYFEPNGDENSIGLYDPHENRYLMRRSSNRAVLSVRTSDDKLALLSPVDGDTGDGAVDHLRLEIIDPEMETRLLDYKLKDELAQKLSFLRVFDDRDHYYVNLQHHEKPLDLPRQFYPAGDTLLNNVTIRGKLLAFEKKTGKLLWMRDFQPASVIQLAPHQLPILILVSRTRDRMNPSLHSLAIETVDARTGESLGYHDEILTDRLVHAAYDPDARRVSLIGHRTCVHLDMHSKKEAAWKEECHYYPAGVAVR</sequence>
<dbReference type="Gene3D" id="2.130.10.10">
    <property type="entry name" value="YVTN repeat-like/Quinoprotein amine dehydrogenase"/>
    <property type="match status" value="2"/>
</dbReference>
<dbReference type="InterPro" id="IPR015943">
    <property type="entry name" value="WD40/YVTN_repeat-like_dom_sf"/>
</dbReference>
<dbReference type="SUPFAM" id="SSF50998">
    <property type="entry name" value="Quinoprotein alcohol dehydrogenase-like"/>
    <property type="match status" value="2"/>
</dbReference>
<dbReference type="InterPro" id="IPR002372">
    <property type="entry name" value="PQQ_rpt_dom"/>
</dbReference>
<evidence type="ECO:0000259" key="3">
    <source>
        <dbReference type="Pfam" id="PF13360"/>
    </source>
</evidence>
<feature type="domain" description="Pyrrolo-quinoline quinone repeat" evidence="3">
    <location>
        <begin position="1149"/>
        <end position="1304"/>
    </location>
</feature>
<keyword evidence="5" id="KW-1185">Reference proteome</keyword>
<dbReference type="PANTHER" id="PTHR34512:SF30">
    <property type="entry name" value="OUTER MEMBRANE PROTEIN ASSEMBLY FACTOR BAMB"/>
    <property type="match status" value="1"/>
</dbReference>
<feature type="domain" description="Pyrrolo-quinoline quinone repeat" evidence="3">
    <location>
        <begin position="501"/>
        <end position="592"/>
    </location>
</feature>
<feature type="domain" description="Pyrrolo-quinoline quinone repeat" evidence="3">
    <location>
        <begin position="604"/>
        <end position="726"/>
    </location>
</feature>
<organism evidence="4 5">
    <name type="scientific">Polystyrenella longa</name>
    <dbReference type="NCBI Taxonomy" id="2528007"/>
    <lineage>
        <taxon>Bacteria</taxon>
        <taxon>Pseudomonadati</taxon>
        <taxon>Planctomycetota</taxon>
        <taxon>Planctomycetia</taxon>
        <taxon>Planctomycetales</taxon>
        <taxon>Planctomycetaceae</taxon>
        <taxon>Polystyrenella</taxon>
    </lineage>
</organism>
<evidence type="ECO:0000313" key="5">
    <source>
        <dbReference type="Proteomes" id="UP000317178"/>
    </source>
</evidence>